<evidence type="ECO:0000313" key="2">
    <source>
        <dbReference type="Proteomes" id="UP001396334"/>
    </source>
</evidence>
<organism evidence="1 2">
    <name type="scientific">Hibiscus sabdariffa</name>
    <name type="common">roselle</name>
    <dbReference type="NCBI Taxonomy" id="183260"/>
    <lineage>
        <taxon>Eukaryota</taxon>
        <taxon>Viridiplantae</taxon>
        <taxon>Streptophyta</taxon>
        <taxon>Embryophyta</taxon>
        <taxon>Tracheophyta</taxon>
        <taxon>Spermatophyta</taxon>
        <taxon>Magnoliopsida</taxon>
        <taxon>eudicotyledons</taxon>
        <taxon>Gunneridae</taxon>
        <taxon>Pentapetalae</taxon>
        <taxon>rosids</taxon>
        <taxon>malvids</taxon>
        <taxon>Malvales</taxon>
        <taxon>Malvaceae</taxon>
        <taxon>Malvoideae</taxon>
        <taxon>Hibiscus</taxon>
    </lineage>
</organism>
<proteinExistence type="predicted"/>
<evidence type="ECO:0000313" key="1">
    <source>
        <dbReference type="EMBL" id="KAK9040687.1"/>
    </source>
</evidence>
<accession>A0ABR2TTW3</accession>
<reference evidence="1 2" key="1">
    <citation type="journal article" date="2024" name="G3 (Bethesda)">
        <title>Genome assembly of Hibiscus sabdariffa L. provides insights into metabolisms of medicinal natural products.</title>
        <authorList>
            <person name="Kim T."/>
        </authorList>
    </citation>
    <scope>NUCLEOTIDE SEQUENCE [LARGE SCALE GENOMIC DNA]</scope>
    <source>
        <strain evidence="1">TK-2024</strain>
        <tissue evidence="1">Old leaves</tissue>
    </source>
</reference>
<dbReference type="PANTHER" id="PTHR46284:SF9">
    <property type="entry name" value="OS02G0109800 PROTEIN"/>
    <property type="match status" value="1"/>
</dbReference>
<protein>
    <submittedName>
        <fullName evidence="1">Uncharacterized protein</fullName>
    </submittedName>
</protein>
<comment type="caution">
    <text evidence="1">The sequence shown here is derived from an EMBL/GenBank/DDBJ whole genome shotgun (WGS) entry which is preliminary data.</text>
</comment>
<dbReference type="Proteomes" id="UP001396334">
    <property type="component" value="Unassembled WGS sequence"/>
</dbReference>
<sequence length="96" mass="10972">MPRGYIQCLCGGESKSTFSGIVWNQMALASVQLYRIDEAIELFEKGKKDIGTRMVEDAIEILGYILKIREEKLRTQHLDVDDEKKRLAKLLEQAGK</sequence>
<dbReference type="PANTHER" id="PTHR46284">
    <property type="entry name" value="PROTEIN KINESIN LIGHT CHAIN-RELATED 3"/>
    <property type="match status" value="1"/>
</dbReference>
<keyword evidence="2" id="KW-1185">Reference proteome</keyword>
<gene>
    <name evidence="1" type="ORF">V6N11_015828</name>
</gene>
<dbReference type="EMBL" id="JBBPBN010000004">
    <property type="protein sequence ID" value="KAK9040687.1"/>
    <property type="molecule type" value="Genomic_DNA"/>
</dbReference>
<name>A0ABR2TTW3_9ROSI</name>